<evidence type="ECO:0000256" key="1">
    <source>
        <dbReference type="SAM" id="Phobius"/>
    </source>
</evidence>
<dbReference type="OrthoDB" id="4823607at2"/>
<dbReference type="RefSeq" id="WP_141817499.1">
    <property type="nucleotide sequence ID" value="NZ_BAAAIL010000003.1"/>
</dbReference>
<reference evidence="2 3" key="1">
    <citation type="submission" date="2019-06" db="EMBL/GenBank/DDBJ databases">
        <title>Sequencing the genomes of 1000 actinobacteria strains.</title>
        <authorList>
            <person name="Klenk H.-P."/>
        </authorList>
    </citation>
    <scope>NUCLEOTIDE SEQUENCE [LARGE SCALE GENOMIC DNA]</scope>
    <source>
        <strain evidence="2 3">DSM 12362</strain>
    </source>
</reference>
<protein>
    <recommendedName>
        <fullName evidence="4">DUF3093 family protein</fullName>
    </recommendedName>
</protein>
<keyword evidence="1" id="KW-0812">Transmembrane</keyword>
<name>A0A543KL35_9MICO</name>
<evidence type="ECO:0008006" key="4">
    <source>
        <dbReference type="Google" id="ProtNLM"/>
    </source>
</evidence>
<sequence length="152" mass="16624">MRTFGVGQVRYAERSSRRAWGILLGLCLVSWLGLAFLTHGGWMLATLLVGMLGGIAALTLWSVDHYGQVLLTVSHLRVGRERIPVSDIIPASLEPRGHGVDPRGEIAGGAFDTTMGTDTIRFVRRDGRPVQVASRRPDELHRALESVLAGWL</sequence>
<gene>
    <name evidence="2" type="ORF">FB476_0643</name>
</gene>
<dbReference type="EMBL" id="VFPU01000001">
    <property type="protein sequence ID" value="TQM95793.1"/>
    <property type="molecule type" value="Genomic_DNA"/>
</dbReference>
<dbReference type="Proteomes" id="UP000315133">
    <property type="component" value="Unassembled WGS sequence"/>
</dbReference>
<evidence type="ECO:0000313" key="2">
    <source>
        <dbReference type="EMBL" id="TQM95793.1"/>
    </source>
</evidence>
<feature type="transmembrane region" description="Helical" evidence="1">
    <location>
        <begin position="43"/>
        <end position="63"/>
    </location>
</feature>
<feature type="transmembrane region" description="Helical" evidence="1">
    <location>
        <begin position="20"/>
        <end position="37"/>
    </location>
</feature>
<dbReference type="AlphaFoldDB" id="A0A543KL35"/>
<organism evidence="2 3">
    <name type="scientific">Ornithinimicrobium humiphilum</name>
    <dbReference type="NCBI Taxonomy" id="125288"/>
    <lineage>
        <taxon>Bacteria</taxon>
        <taxon>Bacillati</taxon>
        <taxon>Actinomycetota</taxon>
        <taxon>Actinomycetes</taxon>
        <taxon>Micrococcales</taxon>
        <taxon>Ornithinimicrobiaceae</taxon>
        <taxon>Ornithinimicrobium</taxon>
    </lineage>
</organism>
<keyword evidence="1" id="KW-0472">Membrane</keyword>
<proteinExistence type="predicted"/>
<accession>A0A543KL35</accession>
<comment type="caution">
    <text evidence="2">The sequence shown here is derived from an EMBL/GenBank/DDBJ whole genome shotgun (WGS) entry which is preliminary data.</text>
</comment>
<keyword evidence="3" id="KW-1185">Reference proteome</keyword>
<keyword evidence="1" id="KW-1133">Transmembrane helix</keyword>
<evidence type="ECO:0000313" key="3">
    <source>
        <dbReference type="Proteomes" id="UP000315133"/>
    </source>
</evidence>